<evidence type="ECO:0000259" key="1">
    <source>
        <dbReference type="Pfam" id="PF18911"/>
    </source>
</evidence>
<dbReference type="InterPro" id="IPR000601">
    <property type="entry name" value="PKD_dom"/>
</dbReference>
<evidence type="ECO:0000313" key="2">
    <source>
        <dbReference type="EMBL" id="GIP15795.1"/>
    </source>
</evidence>
<sequence length="757" mass="84859">MRRTVHYILIIVLLISLFPNTVISSSGKKQDSKALQVTDQHITKPKATFYIDLAQDASEVDLASVKVEEGMKVLKKEVVERNGKRQLMLEIEGKKEAQKSYTVEGFSNGYSEPFQSNPGNAVCRYSDGIKWQVNTRTVPDFGVDLIDYVNPNRSKIPTELPTDIIRSVMTYTSPTLNLNNTYFFALDKETQNVLGKEQIDRSLIKPNSLRIEKHSVKPVDTSANGKAVFPKQYDPKKPTIGVMYNFQSNFIKRMTDSPIKPNDPKFLTGHAACWMYPAFYEYTITADTIPITAYKYWGNVSYDYVPFGQPSLVGTLTADPTSVQFKGNDIVVNLILEGKVVNIENPNVLSHYLLYLRLEDGTMISDGKGDKIVANGKATVKKTYKYTISKSRLSSSSIKDLTQQFAGRIKAECKASSYYKCELNSGLLQASTYVYKEAPIPTPAPTQGPAKQPPVAVINGLSEVKLGDYTTFDGYDSYDPDGTIAEYKWSLPNAKDPDIQQNKFDPTYSAVTAWYDKLGLQQVLLYVKDNDGLQHGTYHSLVVVEPTIEAAIEQSGTLKENRKVTFKEASNSPAKYPVVAEKTTWTIEPVSANIPTTAIKYSGSLKGKKQFDVLFKQAGDYLITLSVENTAGYKSTVQRTITIKPDEPPVVDFTFQQKVYRDPNNNNLATFELHDHSYSIDGDPIVKRTWYVVYDANNDGVFNEAKVVINTGNNTTVQYQTNKVGKYAFYLEVQEEFGQPTIEAFVTADDRRKGRTW</sequence>
<protein>
    <recommendedName>
        <fullName evidence="1">PKD domain-containing protein</fullName>
    </recommendedName>
</protein>
<dbReference type="InterPro" id="IPR013783">
    <property type="entry name" value="Ig-like_fold"/>
</dbReference>
<proteinExistence type="predicted"/>
<reference evidence="2" key="1">
    <citation type="submission" date="2021-03" db="EMBL/GenBank/DDBJ databases">
        <title>Antimicrobial resistance genes in bacteria isolated from Japanese honey, and their potential for conferring macrolide and lincosamide resistance in the American foulbrood pathogen Paenibacillus larvae.</title>
        <authorList>
            <person name="Okamoto M."/>
            <person name="Kumagai M."/>
            <person name="Kanamori H."/>
            <person name="Takamatsu D."/>
        </authorList>
    </citation>
    <scope>NUCLEOTIDE SEQUENCE</scope>
    <source>
        <strain evidence="2">J40TS1</strain>
    </source>
</reference>
<comment type="caution">
    <text evidence="2">The sequence shown here is derived from an EMBL/GenBank/DDBJ whole genome shotgun (WGS) entry which is preliminary data.</text>
</comment>
<organism evidence="2 3">
    <name type="scientific">Paenibacillus montaniterrae</name>
    <dbReference type="NCBI Taxonomy" id="429341"/>
    <lineage>
        <taxon>Bacteria</taxon>
        <taxon>Bacillati</taxon>
        <taxon>Bacillota</taxon>
        <taxon>Bacilli</taxon>
        <taxon>Bacillales</taxon>
        <taxon>Paenibacillaceae</taxon>
        <taxon>Paenibacillus</taxon>
    </lineage>
</organism>
<dbReference type="RefSeq" id="WP_213514065.1">
    <property type="nucleotide sequence ID" value="NZ_BOSE01000002.1"/>
</dbReference>
<evidence type="ECO:0000313" key="3">
    <source>
        <dbReference type="Proteomes" id="UP000683139"/>
    </source>
</evidence>
<keyword evidence="3" id="KW-1185">Reference proteome</keyword>
<dbReference type="SUPFAM" id="SSF49299">
    <property type="entry name" value="PKD domain"/>
    <property type="match status" value="1"/>
</dbReference>
<dbReference type="EMBL" id="BOSE01000002">
    <property type="protein sequence ID" value="GIP15795.1"/>
    <property type="molecule type" value="Genomic_DNA"/>
</dbReference>
<name>A0A919YLQ9_9BACL</name>
<dbReference type="Proteomes" id="UP000683139">
    <property type="component" value="Unassembled WGS sequence"/>
</dbReference>
<accession>A0A919YLQ9</accession>
<gene>
    <name evidence="2" type="ORF">J40TS1_14370</name>
</gene>
<dbReference type="AlphaFoldDB" id="A0A919YLQ9"/>
<feature type="domain" description="PKD" evidence="1">
    <location>
        <begin position="452"/>
        <end position="537"/>
    </location>
</feature>
<dbReference type="InterPro" id="IPR035986">
    <property type="entry name" value="PKD_dom_sf"/>
</dbReference>
<dbReference type="Pfam" id="PF18911">
    <property type="entry name" value="PKD_4"/>
    <property type="match status" value="1"/>
</dbReference>
<dbReference type="Gene3D" id="2.60.40.10">
    <property type="entry name" value="Immunoglobulins"/>
    <property type="match status" value="1"/>
</dbReference>